<dbReference type="InterPro" id="IPR011059">
    <property type="entry name" value="Metal-dep_hydrolase_composite"/>
</dbReference>
<dbReference type="AlphaFoldDB" id="A0A1H2KXL2"/>
<dbReference type="GO" id="GO:0016810">
    <property type="term" value="F:hydrolase activity, acting on carbon-nitrogen (but not peptide) bonds"/>
    <property type="evidence" value="ECO:0007669"/>
    <property type="project" value="InterPro"/>
</dbReference>
<dbReference type="Gene3D" id="3.20.20.140">
    <property type="entry name" value="Metal-dependent hydrolases"/>
    <property type="match status" value="1"/>
</dbReference>
<evidence type="ECO:0000313" key="2">
    <source>
        <dbReference type="EMBL" id="SDU73234.1"/>
    </source>
</evidence>
<dbReference type="InterPro" id="IPR032466">
    <property type="entry name" value="Metal_Hydrolase"/>
</dbReference>
<accession>A0A1H2KXL2</accession>
<dbReference type="PANTHER" id="PTHR22642">
    <property type="entry name" value="IMIDAZOLONEPROPIONASE"/>
    <property type="match status" value="1"/>
</dbReference>
<dbReference type="RefSeq" id="WP_244278308.1">
    <property type="nucleotide sequence ID" value="NZ_FNLM01000034.1"/>
</dbReference>
<dbReference type="Pfam" id="PF07969">
    <property type="entry name" value="Amidohydro_3"/>
    <property type="match status" value="1"/>
</dbReference>
<proteinExistence type="predicted"/>
<dbReference type="Gene3D" id="2.30.40.10">
    <property type="entry name" value="Urease, subunit C, domain 1"/>
    <property type="match status" value="1"/>
</dbReference>
<sequence length="552" mass="59238">MTEAVTADTIVMAGQVLAMTGRADESQGPTAVVINGDTITAVIPADEVGPWFGDHTTVLDWRDKVLMPGFVDPHAHTEVASKADRQMVDVRAPGCPDIPAVLARLRSELGSARDGWLVGQANLFYDQKLTERRFPTRAELDSVSTDLAVAIRAGGHLSILNTRALERAGIDADYQAVDYSVTGKPSVHRDASGAPTGVVTEMDALLGFPGLTHEETARALETGIADLFTANGVTTIGEISDSVDGLRMFDAGIAAGRISTRMLVYLWAPGTVGLDEAVSHADWLSPRSTPDRFAIRGVKVFADGGYSAKRAALTRPYADDCHSHGELALSPEEIADIALRTRRAGLQLAIHANGDRAQLSVCEALADIADRLPPGPTIRIEHAGNFVPDYEKLSAAWTTAGIMPVPQPVFLYNFGEFIPGYVGEYAQDRQFPFRRMLDDGWNVSGSSDVWVGSEIGQTNPFLSIASAVGRWTFHHEVMSPDQSVSIYEALRMHTVGGATVLGVQDSRGTVEPGKLADLIALDRNPLETQPEALRDISVSDVLLGGTQVHPRS</sequence>
<dbReference type="SUPFAM" id="SSF51556">
    <property type="entry name" value="Metallo-dependent hydrolases"/>
    <property type="match status" value="1"/>
</dbReference>
<reference evidence="2 3" key="1">
    <citation type="submission" date="2016-10" db="EMBL/GenBank/DDBJ databases">
        <authorList>
            <person name="de Groot N.N."/>
        </authorList>
    </citation>
    <scope>NUCLEOTIDE SEQUENCE [LARGE SCALE GENOMIC DNA]</scope>
    <source>
        <strain evidence="2 3">DSM 44215</strain>
    </source>
</reference>
<dbReference type="EMBL" id="FNLM01000034">
    <property type="protein sequence ID" value="SDU73234.1"/>
    <property type="molecule type" value="Genomic_DNA"/>
</dbReference>
<gene>
    <name evidence="2" type="ORF">SAMN04488548_1343922</name>
</gene>
<dbReference type="InterPro" id="IPR013108">
    <property type="entry name" value="Amidohydro_3"/>
</dbReference>
<name>A0A1H2KXL2_9ACTN</name>
<protein>
    <recommendedName>
        <fullName evidence="1">Amidohydrolase 3 domain-containing protein</fullName>
    </recommendedName>
</protein>
<dbReference type="Proteomes" id="UP000183180">
    <property type="component" value="Unassembled WGS sequence"/>
</dbReference>
<organism evidence="2 3">
    <name type="scientific">Gordonia westfalica</name>
    <dbReference type="NCBI Taxonomy" id="158898"/>
    <lineage>
        <taxon>Bacteria</taxon>
        <taxon>Bacillati</taxon>
        <taxon>Actinomycetota</taxon>
        <taxon>Actinomycetes</taxon>
        <taxon>Mycobacteriales</taxon>
        <taxon>Gordoniaceae</taxon>
        <taxon>Gordonia</taxon>
    </lineage>
</organism>
<dbReference type="SUPFAM" id="SSF51338">
    <property type="entry name" value="Composite domain of metallo-dependent hydrolases"/>
    <property type="match status" value="1"/>
</dbReference>
<dbReference type="STRING" id="158898.SAMN04488548_1343922"/>
<dbReference type="Gene3D" id="3.10.310.70">
    <property type="match status" value="1"/>
</dbReference>
<evidence type="ECO:0000259" key="1">
    <source>
        <dbReference type="Pfam" id="PF07969"/>
    </source>
</evidence>
<evidence type="ECO:0000313" key="3">
    <source>
        <dbReference type="Proteomes" id="UP000183180"/>
    </source>
</evidence>
<feature type="domain" description="Amidohydrolase 3" evidence="1">
    <location>
        <begin position="58"/>
        <end position="549"/>
    </location>
</feature>
<dbReference type="PANTHER" id="PTHR22642:SF2">
    <property type="entry name" value="PROTEIN LONG AFTER FAR-RED 3"/>
    <property type="match status" value="1"/>
</dbReference>